<feature type="domain" description="FAD-binding PCMH-type" evidence="5">
    <location>
        <begin position="102"/>
        <end position="283"/>
    </location>
</feature>
<keyword evidence="2" id="KW-0285">Flavoprotein</keyword>
<dbReference type="InterPro" id="IPR025650">
    <property type="entry name" value="Alkyl-DHAP_Synthase"/>
</dbReference>
<name>A0ABW2C872_9PSEU</name>
<dbReference type="Pfam" id="PF02913">
    <property type="entry name" value="FAD-oxidase_C"/>
    <property type="match status" value="1"/>
</dbReference>
<evidence type="ECO:0000256" key="3">
    <source>
        <dbReference type="ARBA" id="ARBA00022827"/>
    </source>
</evidence>
<evidence type="ECO:0000313" key="6">
    <source>
        <dbReference type="EMBL" id="MFC6871576.1"/>
    </source>
</evidence>
<dbReference type="InterPro" id="IPR016167">
    <property type="entry name" value="FAD-bd_PCMH_sub1"/>
</dbReference>
<dbReference type="Gene3D" id="1.10.45.10">
    <property type="entry name" value="Vanillyl-alcohol Oxidase, Chain A, domain 4"/>
    <property type="match status" value="1"/>
</dbReference>
<sequence>MTESDIPVVDFHPYRWGNPSAPAELPDAAAGALQALGVTTPEHGPVKVDEIPLAQVALGEQAQAELESIVGAEHVTSEHAARIAHTRGWSTSDLLKIRAGDASDAPDAVVYPGSHDEVLAVLEVCSRLRVAVVPYSGGTSVVGGLAPARDWFAGVIALDMGRLNRLVDVDPVSRTATLQSGARGPEAERLLHEHGFTLGHFPQSYEGASIGGYAAARSAGQASAGFGRFDEMVVGLELATPRGTVSLGSAPMSAAGPDLRQLVLGSEGTLGVITSVTVRIRPLPEQRVYEGWRFESFSEGAGALRALAQDGPLPTVIRLSDEAETAVNLADPGSALSGGPGGCLAIVGYEGTAADVTARRAAASAALTASGGTALGTEPGEKWRTGRYRAPYLRDPLLDAGVLVETLETVTFWSNLDTLKEAVTSAITGALGEQGVQGLVLCHISHVYETGASLYFTVVCAQTADPLGEWTKAKEAANRAIRECGAAISHHHGVGTDHRETYGEEIGALASDVLREVKRTLDPAGILNPGVLIPAAS</sequence>
<organism evidence="6 7">
    <name type="scientific">Haloechinothrix salitolerans</name>
    <dbReference type="NCBI Taxonomy" id="926830"/>
    <lineage>
        <taxon>Bacteria</taxon>
        <taxon>Bacillati</taxon>
        <taxon>Actinomycetota</taxon>
        <taxon>Actinomycetes</taxon>
        <taxon>Pseudonocardiales</taxon>
        <taxon>Pseudonocardiaceae</taxon>
        <taxon>Haloechinothrix</taxon>
    </lineage>
</organism>
<evidence type="ECO:0000313" key="7">
    <source>
        <dbReference type="Proteomes" id="UP001596337"/>
    </source>
</evidence>
<comment type="caution">
    <text evidence="6">The sequence shown here is derived from an EMBL/GenBank/DDBJ whole genome shotgun (WGS) entry which is preliminary data.</text>
</comment>
<dbReference type="InterPro" id="IPR006094">
    <property type="entry name" value="Oxid_FAD_bind_N"/>
</dbReference>
<dbReference type="Gene3D" id="3.30.70.3450">
    <property type="match status" value="1"/>
</dbReference>
<dbReference type="InterPro" id="IPR004113">
    <property type="entry name" value="FAD-bd_oxidored_4_C"/>
</dbReference>
<dbReference type="InterPro" id="IPR036318">
    <property type="entry name" value="FAD-bd_PCMH-like_sf"/>
</dbReference>
<dbReference type="PANTHER" id="PTHR46568:SF1">
    <property type="entry name" value="ALKYLDIHYDROXYACETONEPHOSPHATE SYNTHASE, PEROXISOMAL"/>
    <property type="match status" value="1"/>
</dbReference>
<dbReference type="RefSeq" id="WP_345391394.1">
    <property type="nucleotide sequence ID" value="NZ_BAABLA010000007.1"/>
</dbReference>
<dbReference type="InterPro" id="IPR016166">
    <property type="entry name" value="FAD-bd_PCMH"/>
</dbReference>
<dbReference type="SUPFAM" id="SSF55103">
    <property type="entry name" value="FAD-linked oxidases, C-terminal domain"/>
    <property type="match status" value="1"/>
</dbReference>
<dbReference type="InterPro" id="IPR016169">
    <property type="entry name" value="FAD-bd_PCMH_sub2"/>
</dbReference>
<dbReference type="InterPro" id="IPR016171">
    <property type="entry name" value="Vanillyl_alc_oxidase_C-sub2"/>
</dbReference>
<keyword evidence="3" id="KW-0274">FAD</keyword>
<dbReference type="Pfam" id="PF01565">
    <property type="entry name" value="FAD_binding_4"/>
    <property type="match status" value="1"/>
</dbReference>
<comment type="similarity">
    <text evidence="1">Belongs to the FAD-binding oxidoreductase/transferase type 4 family.</text>
</comment>
<evidence type="ECO:0000256" key="4">
    <source>
        <dbReference type="ARBA" id="ARBA00023002"/>
    </source>
</evidence>
<gene>
    <name evidence="6" type="ORF">ACFQGD_31095</name>
</gene>
<accession>A0ABW2C872</accession>
<evidence type="ECO:0000256" key="1">
    <source>
        <dbReference type="ARBA" id="ARBA00008000"/>
    </source>
</evidence>
<dbReference type="EMBL" id="JBHSXX010000001">
    <property type="protein sequence ID" value="MFC6871576.1"/>
    <property type="molecule type" value="Genomic_DNA"/>
</dbReference>
<dbReference type="Gene3D" id="3.30.43.10">
    <property type="entry name" value="Uridine Diphospho-n-acetylenolpyruvylglucosamine Reductase, domain 2"/>
    <property type="match status" value="1"/>
</dbReference>
<dbReference type="PANTHER" id="PTHR46568">
    <property type="entry name" value="ALKYLDIHYDROXYACETONEPHOSPHATE SYNTHASE, PEROXISOMAL"/>
    <property type="match status" value="1"/>
</dbReference>
<dbReference type="Proteomes" id="UP001596337">
    <property type="component" value="Unassembled WGS sequence"/>
</dbReference>
<protein>
    <submittedName>
        <fullName evidence="6">FAD-binding oxidoreductase</fullName>
    </submittedName>
</protein>
<evidence type="ECO:0000256" key="2">
    <source>
        <dbReference type="ARBA" id="ARBA00022630"/>
    </source>
</evidence>
<dbReference type="Gene3D" id="3.30.465.10">
    <property type="match status" value="1"/>
</dbReference>
<dbReference type="PROSITE" id="PS51387">
    <property type="entry name" value="FAD_PCMH"/>
    <property type="match status" value="1"/>
</dbReference>
<reference evidence="7" key="1">
    <citation type="journal article" date="2019" name="Int. J. Syst. Evol. Microbiol.">
        <title>The Global Catalogue of Microorganisms (GCM) 10K type strain sequencing project: providing services to taxonomists for standard genome sequencing and annotation.</title>
        <authorList>
            <consortium name="The Broad Institute Genomics Platform"/>
            <consortium name="The Broad Institute Genome Sequencing Center for Infectious Disease"/>
            <person name="Wu L."/>
            <person name="Ma J."/>
        </authorList>
    </citation>
    <scope>NUCLEOTIDE SEQUENCE [LARGE SCALE GENOMIC DNA]</scope>
    <source>
        <strain evidence="7">KCTC 32255</strain>
    </source>
</reference>
<keyword evidence="4" id="KW-0560">Oxidoreductase</keyword>
<evidence type="ECO:0000259" key="5">
    <source>
        <dbReference type="PROSITE" id="PS51387"/>
    </source>
</evidence>
<dbReference type="Gene3D" id="3.30.300.330">
    <property type="match status" value="1"/>
</dbReference>
<dbReference type="InterPro" id="IPR016164">
    <property type="entry name" value="FAD-linked_Oxase-like_C"/>
</dbReference>
<keyword evidence="7" id="KW-1185">Reference proteome</keyword>
<proteinExistence type="inferred from homology"/>
<dbReference type="SUPFAM" id="SSF56176">
    <property type="entry name" value="FAD-binding/transporter-associated domain-like"/>
    <property type="match status" value="1"/>
</dbReference>